<comment type="caution">
    <text evidence="4">The sequence shown here is derived from an EMBL/GenBank/DDBJ whole genome shotgun (WGS) entry which is preliminary data.</text>
</comment>
<dbReference type="Proteomes" id="UP000664332">
    <property type="component" value="Unassembled WGS sequence"/>
</dbReference>
<evidence type="ECO:0000256" key="3">
    <source>
        <dbReference type="SAM" id="SignalP"/>
    </source>
</evidence>
<feature type="signal peptide" evidence="3">
    <location>
        <begin position="1"/>
        <end position="28"/>
    </location>
</feature>
<dbReference type="AlphaFoldDB" id="A0A939IYA4"/>
<evidence type="ECO:0008006" key="6">
    <source>
        <dbReference type="Google" id="ProtNLM"/>
    </source>
</evidence>
<evidence type="ECO:0000313" key="5">
    <source>
        <dbReference type="Proteomes" id="UP000664332"/>
    </source>
</evidence>
<evidence type="ECO:0000256" key="1">
    <source>
        <dbReference type="SAM" id="MobiDB-lite"/>
    </source>
</evidence>
<evidence type="ECO:0000313" key="4">
    <source>
        <dbReference type="EMBL" id="MBN9644918.1"/>
    </source>
</evidence>
<feature type="chain" id="PRO_5037994050" description="Secreted protein" evidence="3">
    <location>
        <begin position="29"/>
        <end position="136"/>
    </location>
</feature>
<feature type="region of interest" description="Disordered" evidence="1">
    <location>
        <begin position="46"/>
        <end position="106"/>
    </location>
</feature>
<sequence length="136" mass="13838">MTSSRFTKALISSAVAASLIAGTGVAAAEDNEKGGKTEAVVTLERDGSSGFDFNSSGTGPKGKAHNAKVDSSKGNFTSSNATGDQAKQEQQNNNTTTKSESSSDNPTVKAVMIIAGVLAVFAAGYTIAVQHSLLPR</sequence>
<reference evidence="4" key="1">
    <citation type="submission" date="2021-03" db="EMBL/GenBank/DDBJ databases">
        <authorList>
            <person name="Sun Q."/>
        </authorList>
    </citation>
    <scope>NUCLEOTIDE SEQUENCE</scope>
    <source>
        <strain evidence="4">CCM 8862</strain>
    </source>
</reference>
<dbReference type="EMBL" id="JAFLEQ010000016">
    <property type="protein sequence ID" value="MBN9644918.1"/>
    <property type="molecule type" value="Genomic_DNA"/>
</dbReference>
<accession>A0A939IYA4</accession>
<feature type="compositionally biased region" description="Low complexity" evidence="1">
    <location>
        <begin position="88"/>
        <end position="103"/>
    </location>
</feature>
<feature type="compositionally biased region" description="Polar residues" evidence="1">
    <location>
        <begin position="72"/>
        <end position="85"/>
    </location>
</feature>
<keyword evidence="3" id="KW-0732">Signal</keyword>
<dbReference type="RefSeq" id="WP_207279372.1">
    <property type="nucleotide sequence ID" value="NZ_JAFLEQ010000016.1"/>
</dbReference>
<name>A0A939IYA4_9CORY</name>
<organism evidence="4 5">
    <name type="scientific">Corynebacterium mendelii</name>
    <dbReference type="NCBI Taxonomy" id="2765362"/>
    <lineage>
        <taxon>Bacteria</taxon>
        <taxon>Bacillati</taxon>
        <taxon>Actinomycetota</taxon>
        <taxon>Actinomycetes</taxon>
        <taxon>Mycobacteriales</taxon>
        <taxon>Corynebacteriaceae</taxon>
        <taxon>Corynebacterium</taxon>
    </lineage>
</organism>
<keyword evidence="2" id="KW-0812">Transmembrane</keyword>
<proteinExistence type="predicted"/>
<protein>
    <recommendedName>
        <fullName evidence="6">Secreted protein</fullName>
    </recommendedName>
</protein>
<keyword evidence="5" id="KW-1185">Reference proteome</keyword>
<feature type="compositionally biased region" description="Low complexity" evidence="1">
    <location>
        <begin position="48"/>
        <end position="58"/>
    </location>
</feature>
<feature type="transmembrane region" description="Helical" evidence="2">
    <location>
        <begin position="110"/>
        <end position="129"/>
    </location>
</feature>
<keyword evidence="2" id="KW-1133">Transmembrane helix</keyword>
<keyword evidence="2" id="KW-0472">Membrane</keyword>
<evidence type="ECO:0000256" key="2">
    <source>
        <dbReference type="SAM" id="Phobius"/>
    </source>
</evidence>
<gene>
    <name evidence="4" type="ORF">JZY06_09895</name>
</gene>